<accession>A0A6G0YFG3</accession>
<comment type="caution">
    <text evidence="2">The sequence shown here is derived from an EMBL/GenBank/DDBJ whole genome shotgun (WGS) entry which is preliminary data.</text>
</comment>
<protein>
    <submittedName>
        <fullName evidence="2">Uncharacterized protein</fullName>
    </submittedName>
</protein>
<feature type="non-terminal residue" evidence="2">
    <location>
        <position position="189"/>
    </location>
</feature>
<feature type="chain" id="PRO_5026174533" evidence="1">
    <location>
        <begin position="22"/>
        <end position="189"/>
    </location>
</feature>
<feature type="signal peptide" evidence="1">
    <location>
        <begin position="1"/>
        <end position="21"/>
    </location>
</feature>
<keyword evidence="1" id="KW-0732">Signal</keyword>
<gene>
    <name evidence="2" type="ORF">FWK35_00017556</name>
</gene>
<sequence>MAIRLIKVFNLFLTCLLPTSLKIAMNALHRLNKFNEIGHKAACNRCWKLLSGYLTRESVEIILQFQTLGVVSDSKMNLVGALRRSFFEFPNSFQKRRGKTKKNLRKNRNFYAKPVFDQIDFFIWFVDKKILDDQKCLIFRKIHLCNIPIIGYNTFMLEGGYRIPHDVDGPAPIVKYVSGMPLFPGPGTD</sequence>
<dbReference type="Proteomes" id="UP000478052">
    <property type="component" value="Unassembled WGS sequence"/>
</dbReference>
<proteinExistence type="predicted"/>
<organism evidence="2 3">
    <name type="scientific">Aphis craccivora</name>
    <name type="common">Cowpea aphid</name>
    <dbReference type="NCBI Taxonomy" id="307492"/>
    <lineage>
        <taxon>Eukaryota</taxon>
        <taxon>Metazoa</taxon>
        <taxon>Ecdysozoa</taxon>
        <taxon>Arthropoda</taxon>
        <taxon>Hexapoda</taxon>
        <taxon>Insecta</taxon>
        <taxon>Pterygota</taxon>
        <taxon>Neoptera</taxon>
        <taxon>Paraneoptera</taxon>
        <taxon>Hemiptera</taxon>
        <taxon>Sternorrhyncha</taxon>
        <taxon>Aphidomorpha</taxon>
        <taxon>Aphidoidea</taxon>
        <taxon>Aphididae</taxon>
        <taxon>Aphidini</taxon>
        <taxon>Aphis</taxon>
        <taxon>Aphis</taxon>
    </lineage>
</organism>
<dbReference type="AlphaFoldDB" id="A0A6G0YFG3"/>
<evidence type="ECO:0000313" key="3">
    <source>
        <dbReference type="Proteomes" id="UP000478052"/>
    </source>
</evidence>
<evidence type="ECO:0000313" key="2">
    <source>
        <dbReference type="EMBL" id="KAF0754628.1"/>
    </source>
</evidence>
<evidence type="ECO:0000256" key="1">
    <source>
        <dbReference type="SAM" id="SignalP"/>
    </source>
</evidence>
<dbReference type="EMBL" id="VUJU01004359">
    <property type="protein sequence ID" value="KAF0754628.1"/>
    <property type="molecule type" value="Genomic_DNA"/>
</dbReference>
<name>A0A6G0YFG3_APHCR</name>
<keyword evidence="3" id="KW-1185">Reference proteome</keyword>
<reference evidence="2 3" key="1">
    <citation type="submission" date="2019-08" db="EMBL/GenBank/DDBJ databases">
        <title>Whole genome of Aphis craccivora.</title>
        <authorList>
            <person name="Voronova N.V."/>
            <person name="Shulinski R.S."/>
            <person name="Bandarenka Y.V."/>
            <person name="Zhorov D.G."/>
            <person name="Warner D."/>
        </authorList>
    </citation>
    <scope>NUCLEOTIDE SEQUENCE [LARGE SCALE GENOMIC DNA]</scope>
    <source>
        <strain evidence="2">180601</strain>
        <tissue evidence="2">Whole Body</tissue>
    </source>
</reference>